<evidence type="ECO:0000313" key="6">
    <source>
        <dbReference type="Proteomes" id="UP000433483"/>
    </source>
</evidence>
<evidence type="ECO:0000313" key="4">
    <source>
        <dbReference type="EMBL" id="KAE9187348.1"/>
    </source>
</evidence>
<keyword evidence="2" id="KW-0479">Metal-binding</keyword>
<dbReference type="AlphaFoldDB" id="A0A6A3XDP1"/>
<evidence type="ECO:0000256" key="1">
    <source>
        <dbReference type="ARBA" id="ARBA00001968"/>
    </source>
</evidence>
<reference evidence="6 7" key="1">
    <citation type="submission" date="2018-08" db="EMBL/GenBank/DDBJ databases">
        <title>Genomic investigation of the strawberry pathogen Phytophthora fragariae indicates pathogenicity is determined by transcriptional variation in three key races.</title>
        <authorList>
            <person name="Adams T.M."/>
            <person name="Armitage A.D."/>
            <person name="Sobczyk M.K."/>
            <person name="Bates H.J."/>
            <person name="Dunwell J.M."/>
            <person name="Nellist C.F."/>
            <person name="Harrison R.J."/>
        </authorList>
    </citation>
    <scope>NUCLEOTIDE SEQUENCE [LARGE SCALE GENOMIC DNA]</scope>
    <source>
        <strain evidence="5 7">BC-1</strain>
        <strain evidence="4 6">NOV-27</strain>
    </source>
</reference>
<keyword evidence="6" id="KW-1185">Reference proteome</keyword>
<organism evidence="5 7">
    <name type="scientific">Phytophthora fragariae</name>
    <dbReference type="NCBI Taxonomy" id="53985"/>
    <lineage>
        <taxon>Eukaryota</taxon>
        <taxon>Sar</taxon>
        <taxon>Stramenopiles</taxon>
        <taxon>Oomycota</taxon>
        <taxon>Peronosporomycetes</taxon>
        <taxon>Peronosporales</taxon>
        <taxon>Peronosporaceae</taxon>
        <taxon>Phytophthora</taxon>
    </lineage>
</organism>
<dbReference type="EMBL" id="QXGD01001699">
    <property type="protein sequence ID" value="KAE9200730.1"/>
    <property type="molecule type" value="Genomic_DNA"/>
</dbReference>
<dbReference type="PANTHER" id="PTHR48471:SF1">
    <property type="entry name" value="DDE TNP4 DOMAIN-CONTAINING PROTEIN"/>
    <property type="match status" value="1"/>
</dbReference>
<evidence type="ECO:0000259" key="3">
    <source>
        <dbReference type="Pfam" id="PF13359"/>
    </source>
</evidence>
<evidence type="ECO:0000313" key="5">
    <source>
        <dbReference type="EMBL" id="KAE9200730.1"/>
    </source>
</evidence>
<dbReference type="OrthoDB" id="115224at2759"/>
<evidence type="ECO:0000256" key="2">
    <source>
        <dbReference type="ARBA" id="ARBA00022723"/>
    </source>
</evidence>
<name>A0A6A3XDP1_9STRA</name>
<gene>
    <name evidence="5" type="ORF">PF002_g21740</name>
    <name evidence="4" type="ORF">PF005_g20487</name>
</gene>
<feature type="domain" description="DDE Tnp4" evidence="3">
    <location>
        <begin position="76"/>
        <end position="230"/>
    </location>
</feature>
<comment type="cofactor">
    <cofactor evidence="1">
        <name>a divalent metal cation</name>
        <dbReference type="ChEBI" id="CHEBI:60240"/>
    </cofactor>
</comment>
<dbReference type="GO" id="GO:0046872">
    <property type="term" value="F:metal ion binding"/>
    <property type="evidence" value="ECO:0007669"/>
    <property type="project" value="UniProtKB-KW"/>
</dbReference>
<dbReference type="Proteomes" id="UP000440367">
    <property type="component" value="Unassembled WGS sequence"/>
</dbReference>
<accession>A0A6A3XDP1</accession>
<dbReference type="InterPro" id="IPR027806">
    <property type="entry name" value="HARBI1_dom"/>
</dbReference>
<dbReference type="PANTHER" id="PTHR48471">
    <property type="entry name" value="DDE TNP4 DOMAIN-CONTAINING PROTEIN"/>
    <property type="match status" value="1"/>
</dbReference>
<comment type="caution">
    <text evidence="5">The sequence shown here is derived from an EMBL/GenBank/DDBJ whole genome shotgun (WGS) entry which is preliminary data.</text>
</comment>
<dbReference type="EMBL" id="QXGB01001663">
    <property type="protein sequence ID" value="KAE9187348.1"/>
    <property type="molecule type" value="Genomic_DNA"/>
</dbReference>
<evidence type="ECO:0000313" key="7">
    <source>
        <dbReference type="Proteomes" id="UP000440367"/>
    </source>
</evidence>
<sequence length="258" mass="29233">MHYYEGSMGLKSLCEIFAVPPTMLQRTVAQAELALQAALRGLYPARIGWPSLEHQHRMAAWVEIREPLLKNVFGFVDGKNYRVMQPSCSDLQNAYYNGWLHSVFVTGTICFGADGCILWDKHNCPGSWNDADISLEFRAKLLDPKLYPDQTLGVVSDSAFPCSSATKGRILTPLKDGDIDRLLPSVRRPARMLHNAITSVRQAAEWGMGSVEKVYHRLLLPLPYDPDRRRLFLSNVFKLSNYRVRTTGISQIRTTFTR</sequence>
<protein>
    <recommendedName>
        <fullName evidence="3">DDE Tnp4 domain-containing protein</fullName>
    </recommendedName>
</protein>
<dbReference type="Pfam" id="PF13359">
    <property type="entry name" value="DDE_Tnp_4"/>
    <property type="match status" value="1"/>
</dbReference>
<proteinExistence type="predicted"/>
<dbReference type="Proteomes" id="UP000433483">
    <property type="component" value="Unassembled WGS sequence"/>
</dbReference>